<dbReference type="Pfam" id="PF18029">
    <property type="entry name" value="Glyoxalase_6"/>
    <property type="match status" value="1"/>
</dbReference>
<reference evidence="2 4" key="1">
    <citation type="submission" date="2018-08" db="EMBL/GenBank/DDBJ databases">
        <authorList>
            <person name="Ferrada E.E."/>
            <person name="Latorre B.A."/>
        </authorList>
    </citation>
    <scope>NUCLEOTIDE SEQUENCE [LARGE SCALE GENOMIC DNA]</scope>
    <source>
        <strain evidence="2 4">VK-A60T</strain>
    </source>
</reference>
<organism evidence="2 4">
    <name type="scientific">Streptomyces koyangensis</name>
    <dbReference type="NCBI Taxonomy" id="188770"/>
    <lineage>
        <taxon>Bacteria</taxon>
        <taxon>Bacillati</taxon>
        <taxon>Actinomycetota</taxon>
        <taxon>Actinomycetes</taxon>
        <taxon>Kitasatosporales</taxon>
        <taxon>Streptomycetaceae</taxon>
        <taxon>Streptomyces</taxon>
        <taxon>Streptomyces aurantiacus group</taxon>
    </lineage>
</organism>
<proteinExistence type="predicted"/>
<dbReference type="Proteomes" id="UP000596311">
    <property type="component" value="Chromosome"/>
</dbReference>
<evidence type="ECO:0000313" key="3">
    <source>
        <dbReference type="EMBL" id="QRF03108.1"/>
    </source>
</evidence>
<reference evidence="3 5" key="2">
    <citation type="submission" date="2020-03" db="EMBL/GenBank/DDBJ databases">
        <title>Genome mining and metabolic profiling illuminate the polycyclic tetramate macrolactams from Streptomyces koyangensis SCSIO 5802.</title>
        <authorList>
            <person name="Ding W."/>
        </authorList>
    </citation>
    <scope>NUCLEOTIDE SEQUENCE [LARGE SCALE GENOMIC DNA]</scope>
    <source>
        <strain evidence="3 5">SCSIO 5802</strain>
    </source>
</reference>
<dbReference type="KEGG" id="sky:D0C37_18190"/>
<gene>
    <name evidence="2" type="ORF">D0C37_18190</name>
    <name evidence="3" type="ORF">G9U55_13430</name>
</gene>
<evidence type="ECO:0000313" key="4">
    <source>
        <dbReference type="Proteomes" id="UP000259636"/>
    </source>
</evidence>
<dbReference type="PANTHER" id="PTHR35908">
    <property type="entry name" value="HYPOTHETICAL FUSION PROTEIN"/>
    <property type="match status" value="1"/>
</dbReference>
<dbReference type="InterPro" id="IPR041581">
    <property type="entry name" value="Glyoxalase_6"/>
</dbReference>
<dbReference type="InterPro" id="IPR037523">
    <property type="entry name" value="VOC_core"/>
</dbReference>
<dbReference type="InterPro" id="IPR029068">
    <property type="entry name" value="Glyas_Bleomycin-R_OHBP_Dase"/>
</dbReference>
<dbReference type="AlphaFoldDB" id="A0A385DF70"/>
<dbReference type="GeneID" id="300116089"/>
<evidence type="ECO:0000313" key="2">
    <source>
        <dbReference type="EMBL" id="AXQ56327.1"/>
    </source>
</evidence>
<evidence type="ECO:0000313" key="5">
    <source>
        <dbReference type="Proteomes" id="UP000596311"/>
    </source>
</evidence>
<name>A0A385DF70_9ACTN</name>
<dbReference type="RefSeq" id="WP_117349801.1">
    <property type="nucleotide sequence ID" value="NZ_CP031742.1"/>
</dbReference>
<protein>
    <submittedName>
        <fullName evidence="2">VOC family protein</fullName>
    </submittedName>
</protein>
<dbReference type="PROSITE" id="PS51819">
    <property type="entry name" value="VOC"/>
    <property type="match status" value="1"/>
</dbReference>
<dbReference type="EMBL" id="CP049945">
    <property type="protein sequence ID" value="QRF03108.1"/>
    <property type="molecule type" value="Genomic_DNA"/>
</dbReference>
<evidence type="ECO:0000259" key="1">
    <source>
        <dbReference type="PROSITE" id="PS51819"/>
    </source>
</evidence>
<dbReference type="CDD" id="cd06587">
    <property type="entry name" value="VOC"/>
    <property type="match status" value="1"/>
</dbReference>
<feature type="domain" description="VOC" evidence="1">
    <location>
        <begin position="4"/>
        <end position="115"/>
    </location>
</feature>
<dbReference type="Gene3D" id="3.10.180.10">
    <property type="entry name" value="2,3-Dihydroxybiphenyl 1,2-Dioxygenase, domain 1"/>
    <property type="match status" value="1"/>
</dbReference>
<accession>A0A385DF70</accession>
<dbReference type="PANTHER" id="PTHR35908:SF1">
    <property type="entry name" value="CONSERVED PROTEIN"/>
    <property type="match status" value="1"/>
</dbReference>
<keyword evidence="5" id="KW-1185">Reference proteome</keyword>
<sequence length="124" mass="13568">MGIRLGSTVINCADLDTMTRFWSAALDLVPSSTDPGDDFRVLYGERVNLSLQRALTPVTARDQMHLDLYTDDQEGEVARLTALGARPVEHVTDDPEDDYVILADPESNLFCVCAKPTEVVAGRG</sequence>
<dbReference type="SUPFAM" id="SSF54593">
    <property type="entry name" value="Glyoxalase/Bleomycin resistance protein/Dihydroxybiphenyl dioxygenase"/>
    <property type="match status" value="1"/>
</dbReference>
<dbReference type="Proteomes" id="UP000259636">
    <property type="component" value="Chromosome"/>
</dbReference>
<dbReference type="EMBL" id="CP031742">
    <property type="protein sequence ID" value="AXQ56327.1"/>
    <property type="molecule type" value="Genomic_DNA"/>
</dbReference>